<feature type="region of interest" description="Disordered" evidence="1">
    <location>
        <begin position="428"/>
        <end position="450"/>
    </location>
</feature>
<dbReference type="EMBL" id="JAGIOB010000001">
    <property type="protein sequence ID" value="MBP2419130.1"/>
    <property type="molecule type" value="Genomic_DNA"/>
</dbReference>
<feature type="transmembrane region" description="Helical" evidence="2">
    <location>
        <begin position="110"/>
        <end position="130"/>
    </location>
</feature>
<name>A0ABS4ZE94_9ACTN</name>
<feature type="transmembrane region" description="Helical" evidence="2">
    <location>
        <begin position="150"/>
        <end position="170"/>
    </location>
</feature>
<feature type="compositionally biased region" description="Polar residues" evidence="1">
    <location>
        <begin position="432"/>
        <end position="441"/>
    </location>
</feature>
<proteinExistence type="predicted"/>
<keyword evidence="2" id="KW-1133">Transmembrane helix</keyword>
<dbReference type="RefSeq" id="WP_210059213.1">
    <property type="nucleotide sequence ID" value="NZ_BAAAMH010000035.1"/>
</dbReference>
<sequence>MNLSLKRAAQTVQDGVRTQLWPLPVLGVVLAVAAGIVVPLLDVRLDRHLPGFVDALVFNGDPGAARTVLNAVASSLITVTSLTFSLTVVTLQLASSQFSPRLLRTFTQDLFVQVTLAIFLATFTFALTVLRSVRSPSEGGALFVPRLSVTLAFLLALASVVALVLFLAHLTRQIRVETMLQRVHDDATATMATNLVAHDDPQADRLVPRPPAVTTTVWASSSGFLTSIDQDDLLDAAEEADAVVVIDCHPGHFVVQGTPLGSTWPRQGDRLDPDRLDQLQGKIGATVNLGPERTAAQDVGYGLRQVSDIVNKALSPGINDPTTAIHGLSQTSALLAELTRHHLGPLVLHDSDDHPRVVLHRPGFAELLELAVAQPRSYGKADPHVLDRLYQALTDLAWHARPEHHQPILDQLRRLDDATADQDFDHTETERLQSASQSVRQILQRDRDSA</sequence>
<gene>
    <name evidence="3" type="ORF">JOF54_004052</name>
</gene>
<reference evidence="3 4" key="1">
    <citation type="submission" date="2021-03" db="EMBL/GenBank/DDBJ databases">
        <title>Sequencing the genomes of 1000 actinobacteria strains.</title>
        <authorList>
            <person name="Klenk H.-P."/>
        </authorList>
    </citation>
    <scope>NUCLEOTIDE SEQUENCE [LARGE SCALE GENOMIC DNA]</scope>
    <source>
        <strain evidence="3 4">DSM 12936</strain>
    </source>
</reference>
<accession>A0ABS4ZE94</accession>
<evidence type="ECO:0000313" key="4">
    <source>
        <dbReference type="Proteomes" id="UP000758168"/>
    </source>
</evidence>
<feature type="transmembrane region" description="Helical" evidence="2">
    <location>
        <begin position="20"/>
        <end position="41"/>
    </location>
</feature>
<feature type="transmembrane region" description="Helical" evidence="2">
    <location>
        <begin position="68"/>
        <end position="89"/>
    </location>
</feature>
<comment type="caution">
    <text evidence="3">The sequence shown here is derived from an EMBL/GenBank/DDBJ whole genome shotgun (WGS) entry which is preliminary data.</text>
</comment>
<dbReference type="InterPro" id="IPR018723">
    <property type="entry name" value="DUF2254_membrane"/>
</dbReference>
<keyword evidence="4" id="KW-1185">Reference proteome</keyword>
<organism evidence="3 4">
    <name type="scientific">Microlunatus capsulatus</name>
    <dbReference type="NCBI Taxonomy" id="99117"/>
    <lineage>
        <taxon>Bacteria</taxon>
        <taxon>Bacillati</taxon>
        <taxon>Actinomycetota</taxon>
        <taxon>Actinomycetes</taxon>
        <taxon>Propionibacteriales</taxon>
        <taxon>Propionibacteriaceae</taxon>
        <taxon>Microlunatus</taxon>
    </lineage>
</organism>
<evidence type="ECO:0000256" key="2">
    <source>
        <dbReference type="SAM" id="Phobius"/>
    </source>
</evidence>
<evidence type="ECO:0000313" key="3">
    <source>
        <dbReference type="EMBL" id="MBP2419130.1"/>
    </source>
</evidence>
<keyword evidence="2" id="KW-0472">Membrane</keyword>
<protein>
    <submittedName>
        <fullName evidence="3">Membrane protein</fullName>
    </submittedName>
</protein>
<dbReference type="Pfam" id="PF10011">
    <property type="entry name" value="DUF2254"/>
    <property type="match status" value="1"/>
</dbReference>
<keyword evidence="2" id="KW-0812">Transmembrane</keyword>
<evidence type="ECO:0000256" key="1">
    <source>
        <dbReference type="SAM" id="MobiDB-lite"/>
    </source>
</evidence>
<dbReference type="Proteomes" id="UP000758168">
    <property type="component" value="Unassembled WGS sequence"/>
</dbReference>